<dbReference type="PANTHER" id="PTHR22774">
    <property type="entry name" value="CHOREIN N-TERMINAL DOMAIN-CONTAINING PROTEIN"/>
    <property type="match status" value="1"/>
</dbReference>
<feature type="non-terminal residue" evidence="3">
    <location>
        <position position="1"/>
    </location>
</feature>
<feature type="compositionally biased region" description="Polar residues" evidence="2">
    <location>
        <begin position="73"/>
        <end position="86"/>
    </location>
</feature>
<sequence>LITNQSKIRITLKRRLKDCNVVASKLILMLDDLLWVLTDSQLKAMVQYAKSLSKSMASEPTQSPTPPVTSQQIKNQQTSTTPGQNQAISKRFRDFDVKETSYHLVISHLDLHICDDIHSYEKAFVRRITGGAMQLSFSHLTVDYYPYTEGDGCSHWMHYGMAMYKLNDSSKSDEHVDIRVDGLMLKFIIPSQKKADCHHDQPEAISIQTAEMIATNTRQSPNCRRSDLEAIFQDFKDYDFFSKTFTSFRSHENFDLLHPIFQRHAFEQDDDGPRNNNTDPDPEPVTMNIENSEHNSLPEIPDVISNRAWKASSISQEKLVEENECLKRELAKTKMALAEAYMERDSLLHQIKR</sequence>
<keyword evidence="1" id="KW-0175">Coiled coil</keyword>
<organism evidence="3">
    <name type="scientific">Pipa carvalhoi</name>
    <name type="common">Carvalho's Surinam toad</name>
    <dbReference type="NCBI Taxonomy" id="191480"/>
    <lineage>
        <taxon>Eukaryota</taxon>
        <taxon>Metazoa</taxon>
        <taxon>Chordata</taxon>
        <taxon>Craniata</taxon>
        <taxon>Vertebrata</taxon>
        <taxon>Euteleostomi</taxon>
        <taxon>Amphibia</taxon>
        <taxon>Batrachia</taxon>
        <taxon>Anura</taxon>
        <taxon>Pipoidea</taxon>
        <taxon>Pipidae</taxon>
        <taxon>Pipinae</taxon>
        <taxon>Pipa</taxon>
    </lineage>
</organism>
<dbReference type="Pfam" id="PF24917">
    <property type="entry name" value="BLTP3A_B"/>
    <property type="match status" value="2"/>
</dbReference>
<dbReference type="EMBL" id="JP287890">
    <property type="protein sequence ID" value="AEQ17245.1"/>
    <property type="molecule type" value="mRNA"/>
</dbReference>
<reference evidence="3" key="1">
    <citation type="submission" date="2011-09" db="EMBL/GenBank/DDBJ databases">
        <title>The odds of duplicate gene persistence after polyploidization.</title>
        <authorList>
            <person name="Chain F.J.J."/>
            <person name="Evans B.J."/>
            <person name="Dushoff J."/>
        </authorList>
    </citation>
    <scope>NUCLEOTIDE SEQUENCE</scope>
    <source>
        <tissue evidence="3">Liver</tissue>
    </source>
</reference>
<evidence type="ECO:0000313" key="3">
    <source>
        <dbReference type="EMBL" id="AEQ17245.1"/>
    </source>
</evidence>
<feature type="region of interest" description="Disordered" evidence="2">
    <location>
        <begin position="57"/>
        <end position="86"/>
    </location>
</feature>
<dbReference type="PANTHER" id="PTHR22774:SF17">
    <property type="entry name" value="BRIDGE-LIKE LIPID TRANSFER PROTEIN FAMILY MEMBER 3B"/>
    <property type="match status" value="1"/>
</dbReference>
<feature type="compositionally biased region" description="Low complexity" evidence="2">
    <location>
        <begin position="58"/>
        <end position="72"/>
    </location>
</feature>
<feature type="non-terminal residue" evidence="3">
    <location>
        <position position="353"/>
    </location>
</feature>
<feature type="coiled-coil region" evidence="1">
    <location>
        <begin position="316"/>
        <end position="343"/>
    </location>
</feature>
<evidence type="ECO:0000256" key="2">
    <source>
        <dbReference type="SAM" id="MobiDB-lite"/>
    </source>
</evidence>
<accession>G5E3C6</accession>
<proteinExistence type="evidence at transcript level"/>
<dbReference type="AlphaFoldDB" id="G5E3C6"/>
<dbReference type="InterPro" id="IPR026728">
    <property type="entry name" value="BLTP3A/B"/>
</dbReference>
<name>G5E3C6_9PIPI</name>
<protein>
    <submittedName>
        <fullName evidence="3">Putative uhrf1-binding protein 1</fullName>
    </submittedName>
</protein>
<evidence type="ECO:0000256" key="1">
    <source>
        <dbReference type="SAM" id="Coils"/>
    </source>
</evidence>